<dbReference type="InterPro" id="IPR029028">
    <property type="entry name" value="Alpha/beta_knot_MTases"/>
</dbReference>
<dbReference type="PIRSF" id="PIRSF004808">
    <property type="entry name" value="LasT"/>
    <property type="match status" value="1"/>
</dbReference>
<evidence type="ECO:0000256" key="2">
    <source>
        <dbReference type="ARBA" id="ARBA00022603"/>
    </source>
</evidence>
<dbReference type="CDD" id="cd18093">
    <property type="entry name" value="SpoU-like_TrmJ"/>
    <property type="match status" value="1"/>
</dbReference>
<evidence type="ECO:0000256" key="4">
    <source>
        <dbReference type="ARBA" id="ARBA00022691"/>
    </source>
</evidence>
<evidence type="ECO:0000256" key="3">
    <source>
        <dbReference type="ARBA" id="ARBA00022679"/>
    </source>
</evidence>
<keyword evidence="4" id="KW-0949">S-adenosyl-L-methionine</keyword>
<evidence type="ECO:0000256" key="1">
    <source>
        <dbReference type="ARBA" id="ARBA00007228"/>
    </source>
</evidence>
<reference evidence="6" key="1">
    <citation type="submission" date="2018-06" db="EMBL/GenBank/DDBJ databases">
        <authorList>
            <person name="Zhirakovskaya E."/>
        </authorList>
    </citation>
    <scope>NUCLEOTIDE SEQUENCE</scope>
</reference>
<sequence length="273" mass="29117">MVAIRINAQNMEARRGVAGTDVKQQAITGGPAVVLVRPQLGENIGTAARAMANFGLDDLRLVAPRDGWPSDKARAAASGADWVIDGARLFATTGEAVADLGLVLATTARTRDMVKLVETPKSAVARLAAEISAGRRAGVLFGPERAGLTNEDVALADAILAVPVNPAFASLNLAQAVLLVGYEWFGARAGVTPEPVLKLGDTRPATKAELIGFFEHLEGALDEAGFLHPPEKRPSMVLNIRNMFQREGLTEQDVRTLRGVVSALTRDQRRRRN</sequence>
<dbReference type="PANTHER" id="PTHR42786:SF7">
    <property type="entry name" value="TRNA_RRNA METHYLTRANSFERASE SPOU TYPE DOMAIN-CONTAINING PROTEIN"/>
    <property type="match status" value="1"/>
</dbReference>
<feature type="domain" description="tRNA/rRNA methyltransferase SpoU type" evidence="5">
    <location>
        <begin position="32"/>
        <end position="182"/>
    </location>
</feature>
<evidence type="ECO:0000313" key="6">
    <source>
        <dbReference type="EMBL" id="VAW10596.1"/>
    </source>
</evidence>
<dbReference type="GO" id="GO:0003723">
    <property type="term" value="F:RNA binding"/>
    <property type="evidence" value="ECO:0007669"/>
    <property type="project" value="InterPro"/>
</dbReference>
<evidence type="ECO:0000259" key="5">
    <source>
        <dbReference type="Pfam" id="PF00588"/>
    </source>
</evidence>
<keyword evidence="3 6" id="KW-0808">Transferase</keyword>
<comment type="similarity">
    <text evidence="1">Belongs to the class IV-like SAM-binding methyltransferase superfamily. RNA methyltransferase TrmH family.</text>
</comment>
<dbReference type="EC" id="2.1.1.200" evidence="6"/>
<name>A0A3B0TU58_9ZZZZ</name>
<dbReference type="InterPro" id="IPR004384">
    <property type="entry name" value="RNA_MeTrfase_TrmJ/LasT"/>
</dbReference>
<dbReference type="PANTHER" id="PTHR42786">
    <property type="entry name" value="TRNA/RRNA METHYLTRANSFERASE"/>
    <property type="match status" value="1"/>
</dbReference>
<dbReference type="GO" id="GO:0160206">
    <property type="term" value="F:tRNA (cytidine(32)/uridine(32)-2'-O)-methyltransferase activity"/>
    <property type="evidence" value="ECO:0007669"/>
    <property type="project" value="UniProtKB-EC"/>
</dbReference>
<protein>
    <submittedName>
        <fullName evidence="6">tRNA (Cytidine(32)/uridine(32)-2'-O)-methyltransferase</fullName>
        <ecNumber evidence="6">2.1.1.200</ecNumber>
    </submittedName>
</protein>
<dbReference type="Gene3D" id="3.40.1280.10">
    <property type="match status" value="1"/>
</dbReference>
<dbReference type="GO" id="GO:0005829">
    <property type="term" value="C:cytosol"/>
    <property type="evidence" value="ECO:0007669"/>
    <property type="project" value="TreeGrafter"/>
</dbReference>
<keyword evidence="2 6" id="KW-0489">Methyltransferase</keyword>
<gene>
    <name evidence="6" type="ORF">MNBD_ALPHA09-1403</name>
</gene>
<dbReference type="SUPFAM" id="SSF75217">
    <property type="entry name" value="alpha/beta knot"/>
    <property type="match status" value="1"/>
</dbReference>
<proteinExistence type="inferred from homology"/>
<dbReference type="NCBIfam" id="TIGR00050">
    <property type="entry name" value="rRNA_methyl_1"/>
    <property type="match status" value="1"/>
</dbReference>
<accession>A0A3B0TU58</accession>
<dbReference type="EMBL" id="UOEM01000017">
    <property type="protein sequence ID" value="VAW10596.1"/>
    <property type="molecule type" value="Genomic_DNA"/>
</dbReference>
<dbReference type="AlphaFoldDB" id="A0A3B0TU58"/>
<dbReference type="InterPro" id="IPR029026">
    <property type="entry name" value="tRNA_m1G_MTases_N"/>
</dbReference>
<dbReference type="Pfam" id="PF00588">
    <property type="entry name" value="SpoU_methylase"/>
    <property type="match status" value="1"/>
</dbReference>
<dbReference type="InterPro" id="IPR001537">
    <property type="entry name" value="SpoU_MeTrfase"/>
</dbReference>
<dbReference type="GO" id="GO:0002128">
    <property type="term" value="P:tRNA nucleoside ribose methylation"/>
    <property type="evidence" value="ECO:0007669"/>
    <property type="project" value="TreeGrafter"/>
</dbReference>
<dbReference type="Gene3D" id="1.10.8.590">
    <property type="match status" value="1"/>
</dbReference>
<organism evidence="6">
    <name type="scientific">hydrothermal vent metagenome</name>
    <dbReference type="NCBI Taxonomy" id="652676"/>
    <lineage>
        <taxon>unclassified sequences</taxon>
        <taxon>metagenomes</taxon>
        <taxon>ecological metagenomes</taxon>
    </lineage>
</organism>